<reference evidence="3" key="1">
    <citation type="submission" date="2022-08" db="EMBL/GenBank/DDBJ databases">
        <authorList>
            <person name="Li F."/>
        </authorList>
    </citation>
    <scope>NUCLEOTIDE SEQUENCE</scope>
    <source>
        <strain evidence="3">MQZ15Z-1</strain>
    </source>
</reference>
<keyword evidence="1 2" id="KW-0732">Signal</keyword>
<dbReference type="PANTHER" id="PTHR33376:SF15">
    <property type="entry name" value="BLL6794 PROTEIN"/>
    <property type="match status" value="1"/>
</dbReference>
<proteinExistence type="predicted"/>
<dbReference type="InterPro" id="IPR038404">
    <property type="entry name" value="TRAP_DctP_sf"/>
</dbReference>
<dbReference type="SUPFAM" id="SSF53850">
    <property type="entry name" value="Periplasmic binding protein-like II"/>
    <property type="match status" value="1"/>
</dbReference>
<comment type="caution">
    <text evidence="3">The sequence shown here is derived from an EMBL/GenBank/DDBJ whole genome shotgun (WGS) entry which is preliminary data.</text>
</comment>
<gene>
    <name evidence="3" type="primary">dctP</name>
    <name evidence="3" type="ORF">NVS89_05140</name>
</gene>
<protein>
    <submittedName>
        <fullName evidence="3">TRAP transporter substrate-binding protein DctP</fullName>
    </submittedName>
</protein>
<organism evidence="3 4">
    <name type="scientific">Ancylobacter mangrovi</name>
    <dbReference type="NCBI Taxonomy" id="2972472"/>
    <lineage>
        <taxon>Bacteria</taxon>
        <taxon>Pseudomonadati</taxon>
        <taxon>Pseudomonadota</taxon>
        <taxon>Alphaproteobacteria</taxon>
        <taxon>Hyphomicrobiales</taxon>
        <taxon>Xanthobacteraceae</taxon>
        <taxon>Ancylobacter</taxon>
    </lineage>
</organism>
<keyword evidence="4" id="KW-1185">Reference proteome</keyword>
<dbReference type="InterPro" id="IPR018389">
    <property type="entry name" value="DctP_fam"/>
</dbReference>
<dbReference type="AlphaFoldDB" id="A0A9X2P9D7"/>
<evidence type="ECO:0000313" key="3">
    <source>
        <dbReference type="EMBL" id="MCS0494474.1"/>
    </source>
</evidence>
<dbReference type="Pfam" id="PF03480">
    <property type="entry name" value="DctP"/>
    <property type="match status" value="1"/>
</dbReference>
<dbReference type="NCBIfam" id="NF037995">
    <property type="entry name" value="TRAP_S1"/>
    <property type="match status" value="1"/>
</dbReference>
<sequence length="342" mass="37638">MKKLHALMLGVGAALVAAPALAQEPITLKISYQFPEHHFVTLGCINPFIEGVEKRVPGKVTFQRFPAEQLAKAFNQLDSVRNRIADISIHNAGYTPQLTPLTTFLELPGMYSFDDTMKAQRAFEKLAKDDLAKTEYAKIGVVPVWVFVTSPYQFQMVTKEPTTSIDQLRGKKLRVPGAGAEMALSAIDAVGVRVPASDLYLALQRGTVDGSIISTQALPAYKLDEVLGSMSTNASWGGSPFIAPMRKDRWDALPDDVRQAISEAGHEAGEKCVETYMRLEIEEHERLRKLGKTVFALPEPALKQLDTALQPVVDNWLAQMDQRSLDGKAVIAKFKSNLAAED</sequence>
<name>A0A9X2P9D7_9HYPH</name>
<dbReference type="EMBL" id="JANTHZ010000001">
    <property type="protein sequence ID" value="MCS0494474.1"/>
    <property type="molecule type" value="Genomic_DNA"/>
</dbReference>
<dbReference type="Proteomes" id="UP001151088">
    <property type="component" value="Unassembled WGS sequence"/>
</dbReference>
<evidence type="ECO:0000256" key="2">
    <source>
        <dbReference type="SAM" id="SignalP"/>
    </source>
</evidence>
<dbReference type="Gene3D" id="3.40.190.170">
    <property type="entry name" value="Bacterial extracellular solute-binding protein, family 7"/>
    <property type="match status" value="1"/>
</dbReference>
<dbReference type="RefSeq" id="WP_258731426.1">
    <property type="nucleotide sequence ID" value="NZ_JANTHZ010000001.1"/>
</dbReference>
<feature type="chain" id="PRO_5040950628" evidence="2">
    <location>
        <begin position="23"/>
        <end position="342"/>
    </location>
</feature>
<dbReference type="PANTHER" id="PTHR33376">
    <property type="match status" value="1"/>
</dbReference>
<accession>A0A9X2P9D7</accession>
<dbReference type="GO" id="GO:0055085">
    <property type="term" value="P:transmembrane transport"/>
    <property type="evidence" value="ECO:0007669"/>
    <property type="project" value="InterPro"/>
</dbReference>
<evidence type="ECO:0000256" key="1">
    <source>
        <dbReference type="ARBA" id="ARBA00022729"/>
    </source>
</evidence>
<feature type="signal peptide" evidence="2">
    <location>
        <begin position="1"/>
        <end position="22"/>
    </location>
</feature>
<evidence type="ECO:0000313" key="4">
    <source>
        <dbReference type="Proteomes" id="UP001151088"/>
    </source>
</evidence>